<comment type="caution">
    <text evidence="2">The sequence shown here is derived from an EMBL/GenBank/DDBJ whole genome shotgun (WGS) entry which is preliminary data.</text>
</comment>
<evidence type="ECO:0000313" key="3">
    <source>
        <dbReference type="Proteomes" id="UP000034751"/>
    </source>
</evidence>
<organism evidence="2 3">
    <name type="scientific">Candidatus Nomurabacteria bacterium GW2011_GWB1_43_7</name>
    <dbReference type="NCBI Taxonomy" id="1618747"/>
    <lineage>
        <taxon>Bacteria</taxon>
        <taxon>Candidatus Nomuraibacteriota</taxon>
    </lineage>
</organism>
<reference evidence="2 3" key="1">
    <citation type="journal article" date="2015" name="Nature">
        <title>rRNA introns, odd ribosomes, and small enigmatic genomes across a large radiation of phyla.</title>
        <authorList>
            <person name="Brown C.T."/>
            <person name="Hug L.A."/>
            <person name="Thomas B.C."/>
            <person name="Sharon I."/>
            <person name="Castelle C.J."/>
            <person name="Singh A."/>
            <person name="Wilkins M.J."/>
            <person name="Williams K.H."/>
            <person name="Banfield J.F."/>
        </authorList>
    </citation>
    <scope>NUCLEOTIDE SEQUENCE [LARGE SCALE GENOMIC DNA]</scope>
</reference>
<dbReference type="Pfam" id="PF00535">
    <property type="entry name" value="Glycos_transf_2"/>
    <property type="match status" value="1"/>
</dbReference>
<name>A0A0G1FCK0_9BACT</name>
<gene>
    <name evidence="2" type="ORF">UW02_C0002G0002</name>
</gene>
<protein>
    <recommendedName>
        <fullName evidence="1">Glycosyltransferase 2-like domain-containing protein</fullName>
    </recommendedName>
</protein>
<feature type="domain" description="Glycosyltransferase 2-like" evidence="1">
    <location>
        <begin position="6"/>
        <end position="118"/>
    </location>
</feature>
<dbReference type="EMBL" id="LCGS01000002">
    <property type="protein sequence ID" value="KKT20010.1"/>
    <property type="molecule type" value="Genomic_DNA"/>
</dbReference>
<dbReference type="InterPro" id="IPR001173">
    <property type="entry name" value="Glyco_trans_2-like"/>
</dbReference>
<dbReference type="AlphaFoldDB" id="A0A0G1FCK0"/>
<evidence type="ECO:0000259" key="1">
    <source>
        <dbReference type="Pfam" id="PF00535"/>
    </source>
</evidence>
<dbReference type="Proteomes" id="UP000034751">
    <property type="component" value="Unassembled WGS sequence"/>
</dbReference>
<dbReference type="SUPFAM" id="SSF53448">
    <property type="entry name" value="Nucleotide-diphospho-sugar transferases"/>
    <property type="match status" value="1"/>
</dbReference>
<evidence type="ECO:0000313" key="2">
    <source>
        <dbReference type="EMBL" id="KKT20010.1"/>
    </source>
</evidence>
<sequence length="314" mass="36526">MQYKLSILIPARAEEFLSKTIEDLLENTSDQTEVIAVLDGEWANPPIAQHPRVNVIYLPVSIGQRAATNLACRLSKAKYVAKVDAHCAFDKDWDLKMFEAFEKTGDNVIMVSTMRNLYAFDWLCKCGFRHYQDKGMTCPTCNGKMKKEMIWQPRRGTRNYSYCFDATPHFQYFREFSNRIEGQGEITESMSLQGSLCMLTREKFWEFNVFDEEFGSWGSSGIELACKFWLSGGRVICNHKTWYAHMFRTKAQNGFGFPYPQSGRQVDNAKKMAKDLFFNNKWDKAIHPLSWLVEKFWPVPGWTQEDLDKLKKNI</sequence>
<dbReference type="Gene3D" id="3.90.550.10">
    <property type="entry name" value="Spore Coat Polysaccharide Biosynthesis Protein SpsA, Chain A"/>
    <property type="match status" value="1"/>
</dbReference>
<dbReference type="STRING" id="1618747.UW02_C0002G0002"/>
<accession>A0A0G1FCK0</accession>
<dbReference type="InterPro" id="IPR029044">
    <property type="entry name" value="Nucleotide-diphossugar_trans"/>
</dbReference>
<dbReference type="CDD" id="cd00761">
    <property type="entry name" value="Glyco_tranf_GTA_type"/>
    <property type="match status" value="1"/>
</dbReference>
<proteinExistence type="predicted"/>